<keyword evidence="1" id="KW-1185">Reference proteome</keyword>
<proteinExistence type="predicted"/>
<name>A0A1I7X448_HETBA</name>
<dbReference type="Proteomes" id="UP000095283">
    <property type="component" value="Unplaced"/>
</dbReference>
<sequence>MGFSDSSLMFEAPPSYNHFSDNQSKKNLRSTRMISISMPHHISDFINSAGNTPQIVRCLSSSQTACSTTDIPHTSSIENICDKQSKSNRMHSVTWKGTGGLCGQLTTHSCSYTGTSMNDYDVDHKPSMNTLITTGKVEPQTPPPINCIFNDSVVEFTVPSETITKN</sequence>
<dbReference type="WBParaSite" id="Hba_12299">
    <property type="protein sequence ID" value="Hba_12299"/>
    <property type="gene ID" value="Hba_12299"/>
</dbReference>
<evidence type="ECO:0000313" key="1">
    <source>
        <dbReference type="Proteomes" id="UP000095283"/>
    </source>
</evidence>
<accession>A0A1I7X448</accession>
<organism evidence="1 2">
    <name type="scientific">Heterorhabditis bacteriophora</name>
    <name type="common">Entomopathogenic nematode worm</name>
    <dbReference type="NCBI Taxonomy" id="37862"/>
    <lineage>
        <taxon>Eukaryota</taxon>
        <taxon>Metazoa</taxon>
        <taxon>Ecdysozoa</taxon>
        <taxon>Nematoda</taxon>
        <taxon>Chromadorea</taxon>
        <taxon>Rhabditida</taxon>
        <taxon>Rhabditina</taxon>
        <taxon>Rhabditomorpha</taxon>
        <taxon>Strongyloidea</taxon>
        <taxon>Heterorhabditidae</taxon>
        <taxon>Heterorhabditis</taxon>
    </lineage>
</organism>
<evidence type="ECO:0000313" key="2">
    <source>
        <dbReference type="WBParaSite" id="Hba_12299"/>
    </source>
</evidence>
<dbReference type="AlphaFoldDB" id="A0A1I7X448"/>
<reference evidence="2" key="1">
    <citation type="submission" date="2016-11" db="UniProtKB">
        <authorList>
            <consortium name="WormBaseParasite"/>
        </authorList>
    </citation>
    <scope>IDENTIFICATION</scope>
</reference>
<protein>
    <submittedName>
        <fullName evidence="2">Uncharacterized protein</fullName>
    </submittedName>
</protein>